<comment type="caution">
    <text evidence="1">The sequence shown here is derived from an EMBL/GenBank/DDBJ whole genome shotgun (WGS) entry which is preliminary data.</text>
</comment>
<proteinExistence type="predicted"/>
<accession>A0A9P0ZZB6</accession>
<gene>
    <name evidence="1" type="ORF">CEURO_LOCUS22767</name>
</gene>
<reference evidence="1" key="1">
    <citation type="submission" date="2022-07" db="EMBL/GenBank/DDBJ databases">
        <authorList>
            <person name="Macas J."/>
            <person name="Novak P."/>
            <person name="Neumann P."/>
        </authorList>
    </citation>
    <scope>NUCLEOTIDE SEQUENCE</scope>
</reference>
<sequence>MNENSGWNPLFTEKRIELLENNKYSEKFILRHRSEYNRANTIYSFKYMKKEIHLVSDLVQTKAIIHFVKTVMTQSCIGYRRSAFARKSHKPSEVKTPGRTAARYVPSKSEGQRVLVSLLAHRTSLFHSQIDGTLIKKELIPLLYRTGS</sequence>
<dbReference type="AlphaFoldDB" id="A0A9P0ZZB6"/>
<organism evidence="1 2">
    <name type="scientific">Cuscuta europaea</name>
    <name type="common">European dodder</name>
    <dbReference type="NCBI Taxonomy" id="41803"/>
    <lineage>
        <taxon>Eukaryota</taxon>
        <taxon>Viridiplantae</taxon>
        <taxon>Streptophyta</taxon>
        <taxon>Embryophyta</taxon>
        <taxon>Tracheophyta</taxon>
        <taxon>Spermatophyta</taxon>
        <taxon>Magnoliopsida</taxon>
        <taxon>eudicotyledons</taxon>
        <taxon>Gunneridae</taxon>
        <taxon>Pentapetalae</taxon>
        <taxon>asterids</taxon>
        <taxon>lamiids</taxon>
        <taxon>Solanales</taxon>
        <taxon>Convolvulaceae</taxon>
        <taxon>Cuscuteae</taxon>
        <taxon>Cuscuta</taxon>
        <taxon>Cuscuta subgen. Cuscuta</taxon>
    </lineage>
</organism>
<dbReference type="Proteomes" id="UP001152484">
    <property type="component" value="Unassembled WGS sequence"/>
</dbReference>
<evidence type="ECO:0000313" key="1">
    <source>
        <dbReference type="EMBL" id="CAH9120556.1"/>
    </source>
</evidence>
<name>A0A9P0ZZB6_CUSEU</name>
<keyword evidence="2" id="KW-1185">Reference proteome</keyword>
<protein>
    <submittedName>
        <fullName evidence="1">Uncharacterized protein</fullName>
    </submittedName>
</protein>
<evidence type="ECO:0000313" key="2">
    <source>
        <dbReference type="Proteomes" id="UP001152484"/>
    </source>
</evidence>
<dbReference type="EMBL" id="CAMAPE010000260">
    <property type="protein sequence ID" value="CAH9120556.1"/>
    <property type="molecule type" value="Genomic_DNA"/>
</dbReference>